<organism evidence="2 3">
    <name type="scientific">Eisenbergiella massiliensis</name>
    <dbReference type="NCBI Taxonomy" id="1720294"/>
    <lineage>
        <taxon>Bacteria</taxon>
        <taxon>Bacillati</taxon>
        <taxon>Bacillota</taxon>
        <taxon>Clostridia</taxon>
        <taxon>Lachnospirales</taxon>
        <taxon>Lachnospiraceae</taxon>
        <taxon>Eisenbergiella</taxon>
    </lineage>
</organism>
<keyword evidence="1" id="KW-0812">Transmembrane</keyword>
<dbReference type="AlphaFoldDB" id="A0A3E3IBT8"/>
<comment type="caution">
    <text evidence="2">The sequence shown here is derived from an EMBL/GenBank/DDBJ whole genome shotgun (WGS) entry which is preliminary data.</text>
</comment>
<evidence type="ECO:0000313" key="2">
    <source>
        <dbReference type="EMBL" id="RGE64517.1"/>
    </source>
</evidence>
<dbReference type="EMBL" id="QVLU01000039">
    <property type="protein sequence ID" value="RGE64517.1"/>
    <property type="molecule type" value="Genomic_DNA"/>
</dbReference>
<sequence>MVVVRAIRHLVSHPPEKWHKKSRKPFQRFPAGWCRLWAAGIQLLIGALQSLLFYLTFQI</sequence>
<protein>
    <submittedName>
        <fullName evidence="2">Uncharacterized protein</fullName>
    </submittedName>
</protein>
<evidence type="ECO:0000313" key="3">
    <source>
        <dbReference type="Proteomes" id="UP000261166"/>
    </source>
</evidence>
<keyword evidence="1" id="KW-0472">Membrane</keyword>
<gene>
    <name evidence="2" type="ORF">DWY69_27030</name>
</gene>
<dbReference type="OrthoDB" id="9860203at2"/>
<reference evidence="2 3" key="1">
    <citation type="submission" date="2018-08" db="EMBL/GenBank/DDBJ databases">
        <title>A genome reference for cultivated species of the human gut microbiota.</title>
        <authorList>
            <person name="Zou Y."/>
            <person name="Xue W."/>
            <person name="Luo G."/>
        </authorList>
    </citation>
    <scope>NUCLEOTIDE SEQUENCE [LARGE SCALE GENOMIC DNA]</scope>
    <source>
        <strain evidence="2 3">AF26-4BH</strain>
    </source>
</reference>
<feature type="transmembrane region" description="Helical" evidence="1">
    <location>
        <begin position="36"/>
        <end position="57"/>
    </location>
</feature>
<keyword evidence="1" id="KW-1133">Transmembrane helix</keyword>
<evidence type="ECO:0000256" key="1">
    <source>
        <dbReference type="SAM" id="Phobius"/>
    </source>
</evidence>
<accession>A0A3E3IBT8</accession>
<proteinExistence type="predicted"/>
<dbReference type="Proteomes" id="UP000261166">
    <property type="component" value="Unassembled WGS sequence"/>
</dbReference>
<name>A0A3E3IBT8_9FIRM</name>